<gene>
    <name evidence="1" type="ORF">ABID44_003190</name>
</gene>
<organism evidence="1 2">
    <name type="scientific">Aquamicrobium ahrensii</name>
    <dbReference type="NCBI Taxonomy" id="469551"/>
    <lineage>
        <taxon>Bacteria</taxon>
        <taxon>Pseudomonadati</taxon>
        <taxon>Pseudomonadota</taxon>
        <taxon>Alphaproteobacteria</taxon>
        <taxon>Hyphomicrobiales</taxon>
        <taxon>Phyllobacteriaceae</taxon>
        <taxon>Aquamicrobium</taxon>
    </lineage>
</organism>
<comment type="caution">
    <text evidence="1">The sequence shown here is derived from an EMBL/GenBank/DDBJ whole genome shotgun (WGS) entry which is preliminary data.</text>
</comment>
<dbReference type="Pfam" id="PF18855">
    <property type="entry name" value="baeRF_family11"/>
    <property type="match status" value="1"/>
</dbReference>
<reference evidence="1 2" key="1">
    <citation type="submission" date="2024-06" db="EMBL/GenBank/DDBJ databases">
        <title>Genomic Encyclopedia of Type Strains, Phase IV (KMG-IV): sequencing the most valuable type-strain genomes for metagenomic binning, comparative biology and taxonomic classification.</title>
        <authorList>
            <person name="Goeker M."/>
        </authorList>
    </citation>
    <scope>NUCLEOTIDE SEQUENCE [LARGE SCALE GENOMIC DNA]</scope>
    <source>
        <strain evidence="1 2">DSM 19730</strain>
    </source>
</reference>
<evidence type="ECO:0000313" key="2">
    <source>
        <dbReference type="Proteomes" id="UP001549143"/>
    </source>
</evidence>
<sequence>MLAATGRLASVFAQTCSYPRLLKDTIADSPDQFSEAELANKARPILDKAYASEIADIHALFDRRAGYTSLLEFANESPL</sequence>
<proteinExistence type="predicted"/>
<protein>
    <submittedName>
        <fullName evidence="1">Uncharacterized protein</fullName>
    </submittedName>
</protein>
<dbReference type="RefSeq" id="WP_354152675.1">
    <property type="nucleotide sequence ID" value="NZ_JBEPMN010000015.1"/>
</dbReference>
<dbReference type="Proteomes" id="UP001549143">
    <property type="component" value="Unassembled WGS sequence"/>
</dbReference>
<keyword evidence="2" id="KW-1185">Reference proteome</keyword>
<evidence type="ECO:0000313" key="1">
    <source>
        <dbReference type="EMBL" id="MET3662839.1"/>
    </source>
</evidence>
<name>A0ABV2KRX0_9HYPH</name>
<accession>A0ABV2KRX0</accession>
<dbReference type="InterPro" id="IPR041638">
    <property type="entry name" value="BaeRF_family11"/>
</dbReference>
<dbReference type="EMBL" id="JBEPMN010000015">
    <property type="protein sequence ID" value="MET3662839.1"/>
    <property type="molecule type" value="Genomic_DNA"/>
</dbReference>